<evidence type="ECO:0000313" key="16">
    <source>
        <dbReference type="Proteomes" id="UP001596494"/>
    </source>
</evidence>
<organism evidence="15 16">
    <name type="scientific">Halobacillus campisalis</name>
    <dbReference type="NCBI Taxonomy" id="435909"/>
    <lineage>
        <taxon>Bacteria</taxon>
        <taxon>Bacillati</taxon>
        <taxon>Bacillota</taxon>
        <taxon>Bacilli</taxon>
        <taxon>Bacillales</taxon>
        <taxon>Bacillaceae</taxon>
        <taxon>Halobacillus</taxon>
    </lineage>
</organism>
<dbReference type="Gene3D" id="3.40.1280.10">
    <property type="match status" value="1"/>
</dbReference>
<dbReference type="InterPro" id="IPR029026">
    <property type="entry name" value="tRNA_m1G_MTases_N"/>
</dbReference>
<dbReference type="EC" id="2.1.1.193" evidence="3 12"/>
<evidence type="ECO:0000256" key="5">
    <source>
        <dbReference type="ARBA" id="ARBA00022490"/>
    </source>
</evidence>
<dbReference type="InterPro" id="IPR015947">
    <property type="entry name" value="PUA-like_sf"/>
</dbReference>
<gene>
    <name evidence="15" type="ORF">ACFQMN_08560</name>
</gene>
<dbReference type="Proteomes" id="UP001596494">
    <property type="component" value="Unassembled WGS sequence"/>
</dbReference>
<dbReference type="NCBIfam" id="TIGR00046">
    <property type="entry name" value="RsmE family RNA methyltransferase"/>
    <property type="match status" value="1"/>
</dbReference>
<dbReference type="GO" id="GO:0032259">
    <property type="term" value="P:methylation"/>
    <property type="evidence" value="ECO:0007669"/>
    <property type="project" value="UniProtKB-KW"/>
</dbReference>
<evidence type="ECO:0000313" key="15">
    <source>
        <dbReference type="EMBL" id="MFC7320929.1"/>
    </source>
</evidence>
<keyword evidence="8 12" id="KW-0808">Transferase</keyword>
<evidence type="ECO:0000256" key="4">
    <source>
        <dbReference type="ARBA" id="ARBA00013673"/>
    </source>
</evidence>
<keyword evidence="7 12" id="KW-0489">Methyltransferase</keyword>
<evidence type="ECO:0000256" key="6">
    <source>
        <dbReference type="ARBA" id="ARBA00022552"/>
    </source>
</evidence>
<evidence type="ECO:0000259" key="14">
    <source>
        <dbReference type="Pfam" id="PF20260"/>
    </source>
</evidence>
<dbReference type="SUPFAM" id="SSF88697">
    <property type="entry name" value="PUA domain-like"/>
    <property type="match status" value="1"/>
</dbReference>
<dbReference type="InterPro" id="IPR029028">
    <property type="entry name" value="Alpha/beta_knot_MTases"/>
</dbReference>
<dbReference type="Pfam" id="PF04452">
    <property type="entry name" value="Methyltrans_RNA"/>
    <property type="match status" value="1"/>
</dbReference>
<evidence type="ECO:0000256" key="2">
    <source>
        <dbReference type="ARBA" id="ARBA00005528"/>
    </source>
</evidence>
<comment type="catalytic activity">
    <reaction evidence="11 12">
        <text>uridine(1498) in 16S rRNA + S-adenosyl-L-methionine = N(3)-methyluridine(1498) in 16S rRNA + S-adenosyl-L-homocysteine + H(+)</text>
        <dbReference type="Rhea" id="RHEA:42920"/>
        <dbReference type="Rhea" id="RHEA-COMP:10283"/>
        <dbReference type="Rhea" id="RHEA-COMP:10284"/>
        <dbReference type="ChEBI" id="CHEBI:15378"/>
        <dbReference type="ChEBI" id="CHEBI:57856"/>
        <dbReference type="ChEBI" id="CHEBI:59789"/>
        <dbReference type="ChEBI" id="CHEBI:65315"/>
        <dbReference type="ChEBI" id="CHEBI:74502"/>
        <dbReference type="EC" id="2.1.1.193"/>
    </reaction>
</comment>
<dbReference type="PIRSF" id="PIRSF015601">
    <property type="entry name" value="MTase_slr0722"/>
    <property type="match status" value="1"/>
</dbReference>
<evidence type="ECO:0000256" key="9">
    <source>
        <dbReference type="ARBA" id="ARBA00022691"/>
    </source>
</evidence>
<dbReference type="EMBL" id="JBHTBY010000006">
    <property type="protein sequence ID" value="MFC7320929.1"/>
    <property type="molecule type" value="Genomic_DNA"/>
</dbReference>
<accession>A0ABW2K2L6</accession>
<dbReference type="Pfam" id="PF20260">
    <property type="entry name" value="PUA_4"/>
    <property type="match status" value="1"/>
</dbReference>
<dbReference type="RefSeq" id="WP_289214493.1">
    <property type="nucleotide sequence ID" value="NZ_JAPVRC010000001.1"/>
</dbReference>
<evidence type="ECO:0000256" key="8">
    <source>
        <dbReference type="ARBA" id="ARBA00022679"/>
    </source>
</evidence>
<reference evidence="16" key="1">
    <citation type="journal article" date="2019" name="Int. J. Syst. Evol. Microbiol.">
        <title>The Global Catalogue of Microorganisms (GCM) 10K type strain sequencing project: providing services to taxonomists for standard genome sequencing and annotation.</title>
        <authorList>
            <consortium name="The Broad Institute Genomics Platform"/>
            <consortium name="The Broad Institute Genome Sequencing Center for Infectious Disease"/>
            <person name="Wu L."/>
            <person name="Ma J."/>
        </authorList>
    </citation>
    <scope>NUCLEOTIDE SEQUENCE [LARGE SCALE GENOMIC DNA]</scope>
    <source>
        <strain evidence="16">CCUG 73951</strain>
    </source>
</reference>
<dbReference type="InterPro" id="IPR046887">
    <property type="entry name" value="RsmE_PUA-like"/>
</dbReference>
<sequence length="250" mass="28457">MQRYFVDSSNWNQTQVTISGDDVHHISNVMRMTEGQTIVCVHPDCGAAVCSIEKMEVPERIICNVDEWMKKNTELPINVTIVQSLGKGDKMEQVVQKATELGADSFIPYQADRSVAKWDKKKTDKKIMRLKKIAKEASEQSERVKVPEIHDLLELNELLRMDSFDVKLLAFEDEARKDTYSSLRLELQRVSEGDSLLVIFGPEGGFSSRESNALVNSGFHSIRLGPRILRMETAPLYFLSAVSYHFEENE</sequence>
<comment type="similarity">
    <text evidence="2 12">Belongs to the RNA methyltransferase RsmE family.</text>
</comment>
<dbReference type="GO" id="GO:0008168">
    <property type="term" value="F:methyltransferase activity"/>
    <property type="evidence" value="ECO:0007669"/>
    <property type="project" value="UniProtKB-KW"/>
</dbReference>
<evidence type="ECO:0000256" key="10">
    <source>
        <dbReference type="ARBA" id="ARBA00025699"/>
    </source>
</evidence>
<proteinExistence type="inferred from homology"/>
<keyword evidence="6 12" id="KW-0698">rRNA processing</keyword>
<dbReference type="PANTHER" id="PTHR30027">
    <property type="entry name" value="RIBOSOMAL RNA SMALL SUBUNIT METHYLTRANSFERASE E"/>
    <property type="match status" value="1"/>
</dbReference>
<feature type="domain" description="Ribosomal RNA small subunit methyltransferase E methyltransferase" evidence="13">
    <location>
        <begin position="74"/>
        <end position="242"/>
    </location>
</feature>
<feature type="domain" description="Ribosomal RNA small subunit methyltransferase E PUA-like" evidence="14">
    <location>
        <begin position="18"/>
        <end position="55"/>
    </location>
</feature>
<dbReference type="SUPFAM" id="SSF75217">
    <property type="entry name" value="alpha/beta knot"/>
    <property type="match status" value="1"/>
</dbReference>
<dbReference type="NCBIfam" id="NF008691">
    <property type="entry name" value="PRK11713.1-4"/>
    <property type="match status" value="1"/>
</dbReference>
<comment type="subcellular location">
    <subcellularLocation>
        <location evidence="1 12">Cytoplasm</location>
    </subcellularLocation>
</comment>
<dbReference type="InterPro" id="IPR046886">
    <property type="entry name" value="RsmE_MTase_dom"/>
</dbReference>
<keyword evidence="16" id="KW-1185">Reference proteome</keyword>
<comment type="function">
    <text evidence="10 12">Specifically methylates the N3 position of the uracil ring of uridine 1498 (m3U1498) in 16S rRNA. Acts on the fully assembled 30S ribosomal subunit.</text>
</comment>
<keyword evidence="5 12" id="KW-0963">Cytoplasm</keyword>
<dbReference type="CDD" id="cd18084">
    <property type="entry name" value="RsmE-like"/>
    <property type="match status" value="1"/>
</dbReference>
<evidence type="ECO:0000256" key="1">
    <source>
        <dbReference type="ARBA" id="ARBA00004496"/>
    </source>
</evidence>
<evidence type="ECO:0000256" key="7">
    <source>
        <dbReference type="ARBA" id="ARBA00022603"/>
    </source>
</evidence>
<dbReference type="Gene3D" id="2.40.240.20">
    <property type="entry name" value="Hypothetical PUA domain-like, domain 1"/>
    <property type="match status" value="1"/>
</dbReference>
<evidence type="ECO:0000256" key="3">
    <source>
        <dbReference type="ARBA" id="ARBA00012328"/>
    </source>
</evidence>
<protein>
    <recommendedName>
        <fullName evidence="4 12">Ribosomal RNA small subunit methyltransferase E</fullName>
        <ecNumber evidence="3 12">2.1.1.193</ecNumber>
    </recommendedName>
</protein>
<evidence type="ECO:0000256" key="11">
    <source>
        <dbReference type="ARBA" id="ARBA00047944"/>
    </source>
</evidence>
<name>A0ABW2K2L6_9BACI</name>
<dbReference type="InterPro" id="IPR006700">
    <property type="entry name" value="RsmE"/>
</dbReference>
<evidence type="ECO:0000256" key="12">
    <source>
        <dbReference type="PIRNR" id="PIRNR015601"/>
    </source>
</evidence>
<comment type="caution">
    <text evidence="15">The sequence shown here is derived from an EMBL/GenBank/DDBJ whole genome shotgun (WGS) entry which is preliminary data.</text>
</comment>
<evidence type="ECO:0000259" key="13">
    <source>
        <dbReference type="Pfam" id="PF04452"/>
    </source>
</evidence>
<dbReference type="PANTHER" id="PTHR30027:SF3">
    <property type="entry name" value="16S RRNA (URACIL(1498)-N(3))-METHYLTRANSFERASE"/>
    <property type="match status" value="1"/>
</dbReference>
<keyword evidence="9 12" id="KW-0949">S-adenosyl-L-methionine</keyword>